<dbReference type="PANTHER" id="PTHR42951">
    <property type="entry name" value="METALLO-BETA-LACTAMASE DOMAIN-CONTAINING"/>
    <property type="match status" value="1"/>
</dbReference>
<evidence type="ECO:0000313" key="3">
    <source>
        <dbReference type="Proteomes" id="UP001470230"/>
    </source>
</evidence>
<name>A0ABR2H2D6_9EUKA</name>
<evidence type="ECO:0000313" key="2">
    <source>
        <dbReference type="EMBL" id="KAK8840311.1"/>
    </source>
</evidence>
<organism evidence="2 3">
    <name type="scientific">Tritrichomonas musculus</name>
    <dbReference type="NCBI Taxonomy" id="1915356"/>
    <lineage>
        <taxon>Eukaryota</taxon>
        <taxon>Metamonada</taxon>
        <taxon>Parabasalia</taxon>
        <taxon>Tritrichomonadida</taxon>
        <taxon>Tritrichomonadidae</taxon>
        <taxon>Tritrichomonas</taxon>
    </lineage>
</organism>
<comment type="caution">
    <text evidence="2">The sequence shown here is derived from an EMBL/GenBank/DDBJ whole genome shotgun (WGS) entry which is preliminary data.</text>
</comment>
<dbReference type="SUPFAM" id="SSF56281">
    <property type="entry name" value="Metallo-hydrolase/oxidoreductase"/>
    <property type="match status" value="1"/>
</dbReference>
<dbReference type="PANTHER" id="PTHR42951:SF14">
    <property type="entry name" value="METALLO-BETA-LACTAMASE SUPERFAMILY PROTEIN"/>
    <property type="match status" value="1"/>
</dbReference>
<proteinExistence type="predicted"/>
<reference evidence="2 3" key="1">
    <citation type="submission" date="2024-04" db="EMBL/GenBank/DDBJ databases">
        <title>Tritrichomonas musculus Genome.</title>
        <authorList>
            <person name="Alves-Ferreira E."/>
            <person name="Grigg M."/>
            <person name="Lorenzi H."/>
            <person name="Galac M."/>
        </authorList>
    </citation>
    <scope>NUCLEOTIDE SEQUENCE [LARGE SCALE GENOMIC DNA]</scope>
    <source>
        <strain evidence="2 3">EAF2021</strain>
    </source>
</reference>
<sequence>MFELKQVTDNVYYIESPAKIGLVKINDQDVVLIDTGNDKDAGRKVRKILDEKKWNLKAIYNTHSHADHVGGNNYLQNQTHCHIYIPEVEADFTRHPILEPSFVYGGYPSKELRHKFIMAKESNAEELTPKNLPKGWSTIPIPGHYFNMVAYRTVDNIIFLADCLIGKEILDKYKITFVYDVKSYLSTLEMIKTLKADLFIPSHAEPTKDITELAQINIDQTLKIANDILTICNEPNTFESIQKKLFDMYQLKLTIDQSLPCGCTIRSYLSWLVDEKKLDRYVDDNLILYRVSQKS</sequence>
<dbReference type="CDD" id="cd07743">
    <property type="entry name" value="metallo-hydrolase-like_MBL-fold"/>
    <property type="match status" value="1"/>
</dbReference>
<dbReference type="Pfam" id="PF00753">
    <property type="entry name" value="Lactamase_B"/>
    <property type="match status" value="1"/>
</dbReference>
<dbReference type="EMBL" id="JAPFFF010000047">
    <property type="protein sequence ID" value="KAK8840311.1"/>
    <property type="molecule type" value="Genomic_DNA"/>
</dbReference>
<dbReference type="InterPro" id="IPR001279">
    <property type="entry name" value="Metallo-B-lactamas"/>
</dbReference>
<keyword evidence="3" id="KW-1185">Reference proteome</keyword>
<dbReference type="Gene3D" id="3.60.15.10">
    <property type="entry name" value="Ribonuclease Z/Hydroxyacylglutathione hydrolase-like"/>
    <property type="match status" value="1"/>
</dbReference>
<evidence type="ECO:0000259" key="1">
    <source>
        <dbReference type="SMART" id="SM00849"/>
    </source>
</evidence>
<dbReference type="InterPro" id="IPR050855">
    <property type="entry name" value="NDM-1-like"/>
</dbReference>
<gene>
    <name evidence="2" type="ORF">M9Y10_030867</name>
</gene>
<accession>A0ABR2H2D6</accession>
<dbReference type="InterPro" id="IPR036866">
    <property type="entry name" value="RibonucZ/Hydroxyglut_hydro"/>
</dbReference>
<dbReference type="Proteomes" id="UP001470230">
    <property type="component" value="Unassembled WGS sequence"/>
</dbReference>
<dbReference type="SMART" id="SM00849">
    <property type="entry name" value="Lactamase_B"/>
    <property type="match status" value="1"/>
</dbReference>
<feature type="domain" description="Metallo-beta-lactamase" evidence="1">
    <location>
        <begin position="17"/>
        <end position="203"/>
    </location>
</feature>
<protein>
    <recommendedName>
        <fullName evidence="1">Metallo-beta-lactamase domain-containing protein</fullName>
    </recommendedName>
</protein>